<evidence type="ECO:0000256" key="1">
    <source>
        <dbReference type="SAM" id="Phobius"/>
    </source>
</evidence>
<feature type="transmembrane region" description="Helical" evidence="1">
    <location>
        <begin position="116"/>
        <end position="138"/>
    </location>
</feature>
<feature type="transmembrane region" description="Helical" evidence="1">
    <location>
        <begin position="7"/>
        <end position="28"/>
    </location>
</feature>
<keyword evidence="1" id="KW-0812">Transmembrane</keyword>
<proteinExistence type="predicted"/>
<dbReference type="EMBL" id="BMNC01000013">
    <property type="protein sequence ID" value="GGN15936.1"/>
    <property type="molecule type" value="Genomic_DNA"/>
</dbReference>
<reference evidence="3" key="1">
    <citation type="journal article" date="2019" name="Int. J. Syst. Evol. Microbiol.">
        <title>The Global Catalogue of Microorganisms (GCM) 10K type strain sequencing project: providing services to taxonomists for standard genome sequencing and annotation.</title>
        <authorList>
            <consortium name="The Broad Institute Genomics Platform"/>
            <consortium name="The Broad Institute Genome Sequencing Center for Infectious Disease"/>
            <person name="Wu L."/>
            <person name="Ma J."/>
        </authorList>
    </citation>
    <scope>NUCLEOTIDE SEQUENCE [LARGE SCALE GENOMIC DNA]</scope>
    <source>
        <strain evidence="3">CGMCC 4.7319</strain>
    </source>
</reference>
<protein>
    <recommendedName>
        <fullName evidence="4">DUF3592 domain-containing protein</fullName>
    </recommendedName>
</protein>
<dbReference type="Proteomes" id="UP000597656">
    <property type="component" value="Unassembled WGS sequence"/>
</dbReference>
<evidence type="ECO:0008006" key="4">
    <source>
        <dbReference type="Google" id="ProtNLM"/>
    </source>
</evidence>
<comment type="caution">
    <text evidence="2">The sequence shown here is derived from an EMBL/GenBank/DDBJ whole genome shotgun (WGS) entry which is preliminary data.</text>
</comment>
<organism evidence="2 3">
    <name type="scientific">Lentzea pudingi</name>
    <dbReference type="NCBI Taxonomy" id="1789439"/>
    <lineage>
        <taxon>Bacteria</taxon>
        <taxon>Bacillati</taxon>
        <taxon>Actinomycetota</taxon>
        <taxon>Actinomycetes</taxon>
        <taxon>Pseudonocardiales</taxon>
        <taxon>Pseudonocardiaceae</taxon>
        <taxon>Lentzea</taxon>
    </lineage>
</organism>
<evidence type="ECO:0000313" key="2">
    <source>
        <dbReference type="EMBL" id="GGN15936.1"/>
    </source>
</evidence>
<sequence>MDDSHRGVVGASVVVGFLLVLFCAQSAWLGARFALDLGTSGTYVIGEGFYCSKRAGVGCHSPHGTFTSHDGKVRREDVRLNTDLQPHLGQGDVVPAYDVDEPKTVYRAGEPNYEGIAFLTLWGAGAVVFVMGTGYLWLTRKRT</sequence>
<gene>
    <name evidence="2" type="ORF">GCM10011609_65750</name>
</gene>
<keyword evidence="1" id="KW-0472">Membrane</keyword>
<keyword evidence="3" id="KW-1185">Reference proteome</keyword>
<keyword evidence="1" id="KW-1133">Transmembrane helix</keyword>
<dbReference type="RefSeq" id="WP_189158765.1">
    <property type="nucleotide sequence ID" value="NZ_BMNC01000013.1"/>
</dbReference>
<name>A0ABQ2IM19_9PSEU</name>
<evidence type="ECO:0000313" key="3">
    <source>
        <dbReference type="Proteomes" id="UP000597656"/>
    </source>
</evidence>
<accession>A0ABQ2IM19</accession>